<keyword evidence="8 11" id="KW-0012">Acyltransferase</keyword>
<comment type="domain">
    <text evidence="11">The DHHC domain is required for palmitoyltransferase activity.</text>
</comment>
<evidence type="ECO:0000313" key="15">
    <source>
        <dbReference type="Proteomes" id="UP000039046"/>
    </source>
</evidence>
<sequence length="457" mass="51478">MTRNESRQRAANRWVLRIIPAFITAIFIFATYIVLYQICILYILNHQHNTGMVAGFLILYFVFFFLMVAAYLRLFISIQRDPGLVPFMNPAAHAADRSNVPEKLPTPDYSVPTTGHSESDPDTPLNRKSHGVSWAPPDTNPDSPGLELFYSKDVFVCEVDGRPKWCSSCKQWKPDRSHHSSELGRCVRKMDHLCPWVGGMVAERSFNFFAQFTFYCALYCASCLGIGLYTLLQQQQEEAINGFVIAIVVISALFLLFSGGMALTSIRYCLINITNIDMFQRSRTFYLAVRIPLDTPPSPAYRTITYPLSHGHQQQPMAVPTAEQQQQHHHQADADVERDVPLHVAERDRLARRKFAVVQTQSRENPWDLGFRGNWRSVMGNNVLEWLLPIRHSPCCDHERSDSDYQIGPLVDTLRQRYGVPPLAREHGRGTAGGGGGALGQHGGGIELQGGPALDEF</sequence>
<feature type="domain" description="Palmitoyltransferase DHHC" evidence="13">
    <location>
        <begin position="162"/>
        <end position="280"/>
    </location>
</feature>
<dbReference type="Proteomes" id="UP000039046">
    <property type="component" value="Unassembled WGS sequence"/>
</dbReference>
<dbReference type="PANTHER" id="PTHR22883:SF23">
    <property type="entry name" value="PALMITOYLTRANSFERASE ZDHHC6"/>
    <property type="match status" value="1"/>
</dbReference>
<dbReference type="STRING" id="1531966.A0A0A1T2K1"/>
<evidence type="ECO:0000256" key="9">
    <source>
        <dbReference type="ARBA" id="ARBA00038298"/>
    </source>
</evidence>
<accession>A0A0A1T2K1</accession>
<gene>
    <name evidence="14" type="ORF">VHEMI07127</name>
</gene>
<dbReference type="EMBL" id="CDHN01000003">
    <property type="protein sequence ID" value="CEJ91416.1"/>
    <property type="molecule type" value="Genomic_DNA"/>
</dbReference>
<feature type="transmembrane region" description="Helical" evidence="11">
    <location>
        <begin position="244"/>
        <end position="270"/>
    </location>
</feature>
<dbReference type="InterPro" id="IPR001594">
    <property type="entry name" value="Palmitoyltrfase_DHHC"/>
</dbReference>
<feature type="transmembrane region" description="Helical" evidence="11">
    <location>
        <begin position="50"/>
        <end position="72"/>
    </location>
</feature>
<evidence type="ECO:0000256" key="7">
    <source>
        <dbReference type="ARBA" id="ARBA00023288"/>
    </source>
</evidence>
<reference evidence="14 15" key="1">
    <citation type="journal article" date="2015" name="Genome Announc.">
        <title>Draft Genome Sequence and Gene Annotation of the Entomopathogenic Fungus Verticillium hemipterigenum.</title>
        <authorList>
            <person name="Horn F."/>
            <person name="Habel A."/>
            <person name="Scharf D.H."/>
            <person name="Dworschak J."/>
            <person name="Brakhage A.A."/>
            <person name="Guthke R."/>
            <person name="Hertweck C."/>
            <person name="Linde J."/>
        </authorList>
    </citation>
    <scope>NUCLEOTIDE SEQUENCE [LARGE SCALE GENOMIC DNA]</scope>
</reference>
<keyword evidence="15" id="KW-1185">Reference proteome</keyword>
<evidence type="ECO:0000256" key="1">
    <source>
        <dbReference type="ARBA" id="ARBA00004141"/>
    </source>
</evidence>
<comment type="catalytic activity">
    <reaction evidence="10 11">
        <text>L-cysteinyl-[protein] + hexadecanoyl-CoA = S-hexadecanoyl-L-cysteinyl-[protein] + CoA</text>
        <dbReference type="Rhea" id="RHEA:36683"/>
        <dbReference type="Rhea" id="RHEA-COMP:10131"/>
        <dbReference type="Rhea" id="RHEA-COMP:11032"/>
        <dbReference type="ChEBI" id="CHEBI:29950"/>
        <dbReference type="ChEBI" id="CHEBI:57287"/>
        <dbReference type="ChEBI" id="CHEBI:57379"/>
        <dbReference type="ChEBI" id="CHEBI:74151"/>
        <dbReference type="EC" id="2.3.1.225"/>
    </reaction>
</comment>
<evidence type="ECO:0000256" key="6">
    <source>
        <dbReference type="ARBA" id="ARBA00023139"/>
    </source>
</evidence>
<evidence type="ECO:0000256" key="10">
    <source>
        <dbReference type="ARBA" id="ARBA00048048"/>
    </source>
</evidence>
<feature type="region of interest" description="Disordered" evidence="12">
    <location>
        <begin position="315"/>
        <end position="334"/>
    </location>
</feature>
<comment type="subcellular location">
    <subcellularLocation>
        <location evidence="1">Membrane</location>
        <topology evidence="1">Multi-pass membrane protein</topology>
    </subcellularLocation>
</comment>
<name>A0A0A1T2K1_9HYPO</name>
<keyword evidence="5 11" id="KW-0472">Membrane</keyword>
<evidence type="ECO:0000256" key="3">
    <source>
        <dbReference type="ARBA" id="ARBA00022692"/>
    </source>
</evidence>
<keyword evidence="2 11" id="KW-0808">Transferase</keyword>
<dbReference type="PROSITE" id="PS50216">
    <property type="entry name" value="DHHC"/>
    <property type="match status" value="1"/>
</dbReference>
<dbReference type="GO" id="GO:0016020">
    <property type="term" value="C:membrane"/>
    <property type="evidence" value="ECO:0007669"/>
    <property type="project" value="UniProtKB-SubCell"/>
</dbReference>
<dbReference type="GO" id="GO:0005783">
    <property type="term" value="C:endoplasmic reticulum"/>
    <property type="evidence" value="ECO:0007669"/>
    <property type="project" value="TreeGrafter"/>
</dbReference>
<dbReference type="EC" id="2.3.1.225" evidence="11"/>
<evidence type="ECO:0000256" key="8">
    <source>
        <dbReference type="ARBA" id="ARBA00023315"/>
    </source>
</evidence>
<keyword evidence="7" id="KW-0449">Lipoprotein</keyword>
<dbReference type="GO" id="GO:0005794">
    <property type="term" value="C:Golgi apparatus"/>
    <property type="evidence" value="ECO:0007669"/>
    <property type="project" value="TreeGrafter"/>
</dbReference>
<evidence type="ECO:0000256" key="2">
    <source>
        <dbReference type="ARBA" id="ARBA00022679"/>
    </source>
</evidence>
<feature type="transmembrane region" description="Helical" evidence="11">
    <location>
        <begin position="212"/>
        <end position="232"/>
    </location>
</feature>
<evidence type="ECO:0000256" key="5">
    <source>
        <dbReference type="ARBA" id="ARBA00023136"/>
    </source>
</evidence>
<evidence type="ECO:0000256" key="4">
    <source>
        <dbReference type="ARBA" id="ARBA00022989"/>
    </source>
</evidence>
<evidence type="ECO:0000256" key="12">
    <source>
        <dbReference type="SAM" id="MobiDB-lite"/>
    </source>
</evidence>
<protein>
    <recommendedName>
        <fullName evidence="11">Palmitoyltransferase</fullName>
        <ecNumber evidence="11">2.3.1.225</ecNumber>
    </recommendedName>
</protein>
<comment type="similarity">
    <text evidence="9">Belongs to the DHHC palmitoyltransferase family. PFA5 subfamily.</text>
</comment>
<keyword evidence="4 11" id="KW-1133">Transmembrane helix</keyword>
<dbReference type="InterPro" id="IPR039859">
    <property type="entry name" value="PFA4/ZDH16/20/ERF2-like"/>
</dbReference>
<proteinExistence type="inferred from homology"/>
<feature type="compositionally biased region" description="Gly residues" evidence="12">
    <location>
        <begin position="430"/>
        <end position="448"/>
    </location>
</feature>
<feature type="region of interest" description="Disordered" evidence="12">
    <location>
        <begin position="428"/>
        <end position="457"/>
    </location>
</feature>
<feature type="region of interest" description="Disordered" evidence="12">
    <location>
        <begin position="98"/>
        <end position="137"/>
    </location>
</feature>
<dbReference type="OrthoDB" id="331948at2759"/>
<organism evidence="14 15">
    <name type="scientific">[Torrubiella] hemipterigena</name>
    <dbReference type="NCBI Taxonomy" id="1531966"/>
    <lineage>
        <taxon>Eukaryota</taxon>
        <taxon>Fungi</taxon>
        <taxon>Dikarya</taxon>
        <taxon>Ascomycota</taxon>
        <taxon>Pezizomycotina</taxon>
        <taxon>Sordariomycetes</taxon>
        <taxon>Hypocreomycetidae</taxon>
        <taxon>Hypocreales</taxon>
        <taxon>Clavicipitaceae</taxon>
        <taxon>Clavicipitaceae incertae sedis</taxon>
        <taxon>'Torrubiella' clade</taxon>
    </lineage>
</organism>
<keyword evidence="3 11" id="KW-0812">Transmembrane</keyword>
<feature type="transmembrane region" description="Helical" evidence="11">
    <location>
        <begin position="21"/>
        <end position="44"/>
    </location>
</feature>
<evidence type="ECO:0000256" key="11">
    <source>
        <dbReference type="RuleBase" id="RU079119"/>
    </source>
</evidence>
<evidence type="ECO:0000313" key="14">
    <source>
        <dbReference type="EMBL" id="CEJ91416.1"/>
    </source>
</evidence>
<dbReference type="GO" id="GO:0006612">
    <property type="term" value="P:protein targeting to membrane"/>
    <property type="evidence" value="ECO:0007669"/>
    <property type="project" value="TreeGrafter"/>
</dbReference>
<dbReference type="GO" id="GO:0019706">
    <property type="term" value="F:protein-cysteine S-palmitoyltransferase activity"/>
    <property type="evidence" value="ECO:0007669"/>
    <property type="project" value="UniProtKB-EC"/>
</dbReference>
<dbReference type="HOGENOM" id="CLU_034009_0_0_1"/>
<dbReference type="AlphaFoldDB" id="A0A0A1T2K1"/>
<evidence type="ECO:0000259" key="13">
    <source>
        <dbReference type="Pfam" id="PF01529"/>
    </source>
</evidence>
<keyword evidence="6" id="KW-0564">Palmitate</keyword>
<dbReference type="Pfam" id="PF01529">
    <property type="entry name" value="DHHC"/>
    <property type="match status" value="1"/>
</dbReference>
<dbReference type="PANTHER" id="PTHR22883">
    <property type="entry name" value="ZINC FINGER DHHC DOMAIN CONTAINING PROTEIN"/>
    <property type="match status" value="1"/>
</dbReference>